<dbReference type="SMART" id="SM00507">
    <property type="entry name" value="HNHc"/>
    <property type="match status" value="1"/>
</dbReference>
<dbReference type="Proteomes" id="UP000003781">
    <property type="component" value="Unassembled WGS sequence"/>
</dbReference>
<organism evidence="2 3">
    <name type="scientific">Crocosphaera chwakensis CCY0110</name>
    <dbReference type="NCBI Taxonomy" id="391612"/>
    <lineage>
        <taxon>Bacteria</taxon>
        <taxon>Bacillati</taxon>
        <taxon>Cyanobacteriota</taxon>
        <taxon>Cyanophyceae</taxon>
        <taxon>Oscillatoriophycideae</taxon>
        <taxon>Chroococcales</taxon>
        <taxon>Aphanothecaceae</taxon>
        <taxon>Crocosphaera</taxon>
        <taxon>Crocosphaera chwakensis</taxon>
    </lineage>
</organism>
<keyword evidence="2" id="KW-0808">Transferase</keyword>
<dbReference type="NCBIfam" id="TIGR04416">
    <property type="entry name" value="group_II_RT_mat"/>
    <property type="match status" value="1"/>
</dbReference>
<dbReference type="CDD" id="cd01651">
    <property type="entry name" value="RT_G2_intron"/>
    <property type="match status" value="1"/>
</dbReference>
<reference evidence="2 3" key="1">
    <citation type="submission" date="2007-03" db="EMBL/GenBank/DDBJ databases">
        <authorList>
            <person name="Stal L."/>
            <person name="Ferriera S."/>
            <person name="Johnson J."/>
            <person name="Kravitz S."/>
            <person name="Beeson K."/>
            <person name="Sutton G."/>
            <person name="Rogers Y.-H."/>
            <person name="Friedman R."/>
            <person name="Frazier M."/>
            <person name="Venter J.C."/>
        </authorList>
    </citation>
    <scope>NUCLEOTIDE SEQUENCE [LARGE SCALE GENOMIC DNA]</scope>
    <source>
        <strain evidence="2 3">CCY0110</strain>
    </source>
</reference>
<dbReference type="CDD" id="cd00085">
    <property type="entry name" value="HNHc"/>
    <property type="match status" value="1"/>
</dbReference>
<evidence type="ECO:0000313" key="3">
    <source>
        <dbReference type="Proteomes" id="UP000003781"/>
    </source>
</evidence>
<protein>
    <submittedName>
        <fullName evidence="2">RNA-directed DNA polymerase</fullName>
    </submittedName>
</protein>
<dbReference type="RefSeq" id="WP_008276702.1">
    <property type="nucleotide sequence ID" value="NZ_AAXW01000029.1"/>
</dbReference>
<sequence>MSKARITKPTQEWNTINWAKVQRKVFKLQKKIFQAVRSGNKVKAKKLQKLLLKSHYAKLLAVRKVTQDNQGRKTAGIDGIKALRPNQRINLAYELNVKGYRAKALRRIWIPKPGRDEKRPLGIPTIKDRAMQALVKSALEPYWEAQFEGTSYGFRPGRSTHDAIGRIYISINQKIGGKYVLDADISKCFDKINHDYLLSKIDCPSCMKQLIKKWLKCGVIDNGVFEETDSGTPQGGTISPLLANIALHGMINEVERKFPETIYKNGKQIFNYRPKIIRYADDFVVLHNELEIIRQCKSLISKWLTQAGLELKPEKTSIRHTLKSIEKDGKTIGTGLNFLGFQIRSYPVGKHHSGKNGNKEILGSKTLIKPSNEAIKAHHEKIKKVIKNHKKTSQEALILRLSPVIKEWSNYYQTVASKETFSSEDHILWNMLRAWAISRVKKGSTKKKLRKYFSYGNNGIWTFRTKEMQLYYHSETEIKRHQLVKAEASPYDGNWTYWSKRRGNYPETPTRVAKLLKKQKGKCNFCGQHFTPDDLVDIDHIIPKAQGGKDTYKNLQALHRHCHEVKSRNDSTYHRSDNGYEWKDDVLTVPMTKG</sequence>
<dbReference type="EMBL" id="AAXW01000029">
    <property type="protein sequence ID" value="EAZ90175.1"/>
    <property type="molecule type" value="Genomic_DNA"/>
</dbReference>
<dbReference type="PROSITE" id="PS50878">
    <property type="entry name" value="RT_POL"/>
    <property type="match status" value="1"/>
</dbReference>
<gene>
    <name evidence="2" type="ORF">CY0110_30533</name>
</gene>
<proteinExistence type="predicted"/>
<dbReference type="GO" id="GO:0003964">
    <property type="term" value="F:RNA-directed DNA polymerase activity"/>
    <property type="evidence" value="ECO:0007669"/>
    <property type="project" value="UniProtKB-KW"/>
</dbReference>
<keyword evidence="2" id="KW-0695">RNA-directed DNA polymerase</keyword>
<dbReference type="InterPro" id="IPR003615">
    <property type="entry name" value="HNH_nuc"/>
</dbReference>
<name>A3ITJ4_9CHRO</name>
<dbReference type="Pfam" id="PF08388">
    <property type="entry name" value="GIIM"/>
    <property type="match status" value="1"/>
</dbReference>
<dbReference type="Pfam" id="PF01844">
    <property type="entry name" value="HNH"/>
    <property type="match status" value="1"/>
</dbReference>
<dbReference type="InterPro" id="IPR043502">
    <property type="entry name" value="DNA/RNA_pol_sf"/>
</dbReference>
<dbReference type="PANTHER" id="PTHR34047">
    <property type="entry name" value="NUCLEAR INTRON MATURASE 1, MITOCHONDRIAL-RELATED"/>
    <property type="match status" value="1"/>
</dbReference>
<accession>A3ITJ4</accession>
<dbReference type="PANTHER" id="PTHR34047:SF10">
    <property type="entry name" value="GROUP II INTRON-ASSOCIATED OPEN READING FRAME"/>
    <property type="match status" value="1"/>
</dbReference>
<keyword evidence="3" id="KW-1185">Reference proteome</keyword>
<dbReference type="Gene3D" id="1.10.30.50">
    <property type="match status" value="1"/>
</dbReference>
<dbReference type="Pfam" id="PF00078">
    <property type="entry name" value="RVT_1"/>
    <property type="match status" value="1"/>
</dbReference>
<dbReference type="InterPro" id="IPR000477">
    <property type="entry name" value="RT_dom"/>
</dbReference>
<dbReference type="InterPro" id="IPR002711">
    <property type="entry name" value="HNH"/>
</dbReference>
<dbReference type="SUPFAM" id="SSF56672">
    <property type="entry name" value="DNA/RNA polymerases"/>
    <property type="match status" value="1"/>
</dbReference>
<dbReference type="GO" id="GO:0004519">
    <property type="term" value="F:endonuclease activity"/>
    <property type="evidence" value="ECO:0007669"/>
    <property type="project" value="InterPro"/>
</dbReference>
<keyword evidence="2" id="KW-0548">Nucleotidyltransferase</keyword>
<dbReference type="Pfam" id="PF13655">
    <property type="entry name" value="RVT_N"/>
    <property type="match status" value="1"/>
</dbReference>
<dbReference type="GO" id="GO:0008270">
    <property type="term" value="F:zinc ion binding"/>
    <property type="evidence" value="ECO:0007669"/>
    <property type="project" value="InterPro"/>
</dbReference>
<dbReference type="InterPro" id="IPR030931">
    <property type="entry name" value="Group_II_RT_mat"/>
</dbReference>
<dbReference type="GO" id="GO:0003676">
    <property type="term" value="F:nucleic acid binding"/>
    <property type="evidence" value="ECO:0007669"/>
    <property type="project" value="InterPro"/>
</dbReference>
<evidence type="ECO:0000313" key="2">
    <source>
        <dbReference type="EMBL" id="EAZ90175.1"/>
    </source>
</evidence>
<dbReference type="InterPro" id="IPR025960">
    <property type="entry name" value="RVT_N"/>
</dbReference>
<dbReference type="InterPro" id="IPR051083">
    <property type="entry name" value="GrpII_Intron_Splice-Mob/Def"/>
</dbReference>
<dbReference type="OrthoDB" id="416072at2"/>
<comment type="caution">
    <text evidence="2">The sequence shown here is derived from an EMBL/GenBank/DDBJ whole genome shotgun (WGS) entry which is preliminary data.</text>
</comment>
<dbReference type="eggNOG" id="COG1403">
    <property type="taxonomic scope" value="Bacteria"/>
</dbReference>
<feature type="domain" description="Reverse transcriptase" evidence="1">
    <location>
        <begin position="91"/>
        <end position="343"/>
    </location>
</feature>
<dbReference type="InterPro" id="IPR013597">
    <property type="entry name" value="Mat_intron_G2"/>
</dbReference>
<dbReference type="AlphaFoldDB" id="A3ITJ4"/>
<dbReference type="eggNOG" id="COG3344">
    <property type="taxonomic scope" value="Bacteria"/>
</dbReference>
<evidence type="ECO:0000259" key="1">
    <source>
        <dbReference type="PROSITE" id="PS50878"/>
    </source>
</evidence>